<sequence>MIWESSYWKDDLLALSEKINNKYRKVIFSDETAVEFEKDIMLALYSVRKLEEASKLSSSTKGIQLEVKSYKNLKNVTKLNWHKIDELFDLDNPKIEKLSADKLYNQIIHSYIFLISTDETGVIDGYFFCSDRMRNRKLYYIELMELERFISIVGNDYPTKEIFDFDESIQDYRIYSETKK</sequence>
<reference evidence="1 2" key="1">
    <citation type="submission" date="2017-04" db="EMBL/GenBank/DDBJ databases">
        <authorList>
            <person name="Afonso C.L."/>
            <person name="Miller P.J."/>
            <person name="Scott M.A."/>
            <person name="Spackman E."/>
            <person name="Goraichik I."/>
            <person name="Dimitrov K.M."/>
            <person name="Suarez D.L."/>
            <person name="Swayne D.E."/>
        </authorList>
    </citation>
    <scope>NUCLEOTIDE SEQUENCE [LARGE SCALE GENOMIC DNA]</scope>
    <source>
        <strain evidence="1 2">N3/975</strain>
    </source>
</reference>
<proteinExistence type="predicted"/>
<keyword evidence="2" id="KW-1185">Reference proteome</keyword>
<dbReference type="EMBL" id="LT840184">
    <property type="protein sequence ID" value="SMF78825.1"/>
    <property type="molecule type" value="Genomic_DNA"/>
</dbReference>
<protein>
    <submittedName>
        <fullName evidence="1">Uncharacterized protein</fullName>
    </submittedName>
</protein>
<accession>A0A1X7H402</accession>
<dbReference type="AlphaFoldDB" id="A0A1X7H402"/>
<gene>
    <name evidence="1" type="ORF">SAMN05661091_1615</name>
</gene>
<evidence type="ECO:0000313" key="2">
    <source>
        <dbReference type="Proteomes" id="UP000192940"/>
    </source>
</evidence>
<dbReference type="STRING" id="1313296.SAMN05661091_1615"/>
<dbReference type="Proteomes" id="UP000192940">
    <property type="component" value="Chromosome I"/>
</dbReference>
<evidence type="ECO:0000313" key="1">
    <source>
        <dbReference type="EMBL" id="SMF78825.1"/>
    </source>
</evidence>
<dbReference type="RefSeq" id="WP_208918523.1">
    <property type="nucleotide sequence ID" value="NZ_LT840184.1"/>
</dbReference>
<organism evidence="1 2">
    <name type="scientific">Paenibacillus uliginis N3/975</name>
    <dbReference type="NCBI Taxonomy" id="1313296"/>
    <lineage>
        <taxon>Bacteria</taxon>
        <taxon>Bacillati</taxon>
        <taxon>Bacillota</taxon>
        <taxon>Bacilli</taxon>
        <taxon>Bacillales</taxon>
        <taxon>Paenibacillaceae</taxon>
        <taxon>Paenibacillus</taxon>
    </lineage>
</organism>
<name>A0A1X7H402_9BACL</name>